<dbReference type="InterPro" id="IPR014710">
    <property type="entry name" value="RmlC-like_jellyroll"/>
</dbReference>
<feature type="compositionally biased region" description="Basic and acidic residues" evidence="1">
    <location>
        <begin position="170"/>
        <end position="180"/>
    </location>
</feature>
<dbReference type="SUPFAM" id="SSF51206">
    <property type="entry name" value="cAMP-binding domain-like"/>
    <property type="match status" value="1"/>
</dbReference>
<gene>
    <name evidence="2" type="ORF">Plil01_000327500</name>
</gene>
<organism evidence="2 3">
    <name type="scientific">Phytophthora lilii</name>
    <dbReference type="NCBI Taxonomy" id="2077276"/>
    <lineage>
        <taxon>Eukaryota</taxon>
        <taxon>Sar</taxon>
        <taxon>Stramenopiles</taxon>
        <taxon>Oomycota</taxon>
        <taxon>Peronosporomycetes</taxon>
        <taxon>Peronosporales</taxon>
        <taxon>Peronosporaceae</taxon>
        <taxon>Phytophthora</taxon>
    </lineage>
</organism>
<sequence>MSIDGRAVTAPSTPNGRYRLRTHELAPVLLPRPRAAPTSPTASKADDLTAVVPPARPRESIVGVGVNPRRRAVLESVAFKPFSNSESFKLLLQHPEASRKRREDPRAVDEFRQWLSHHFPQLLRTLRSLHVINSQQTILQKALNTLVVDNEQSANQSNTQQERFDEADEKETSDSEDFESKADSEASWRLMLQHATVLSAVPGEVIINQSITRSESVYFLLNRQCELSFRPVLLKDCKVPSTPSSLPRMPAALRSNDRPVIHLRELAGGDCFGLDAAAFGFNCMLSTATAGNARQRNFLGLREVALTYVLCLPYEIIQQLQMLQRRCRTGYDRLPPAFPYSFSPEAEVFLSNTFLFRAMADSSRRFLAAHLRPVVVARQEYLFTPGQPVQLFIVITGQLTLGAPCKERACGRHDADLELELLQAHDSVGLAEVMRMAASFERYCVVTSANGVRAYALSSTVLLMVLAQEAASLGLIHEWISHRKSWFELRKATALAQRKKHTAEGSEHVVRLTLAAQRRSKLTCSRCGWAGHVSTSAACVRVDIPLNISAKSSKAQRGRKSRESTRASREQARRSQTSRQSESNEVIPQLLSTSPTSPPRTPAHRRVQVDLMALRALQISKVSGVERYYSNGLDGNDSESLVEQRTNRRFKTDKEDEMRSCAVAQSRQRLVVALHHTNTQQERI</sequence>
<dbReference type="EMBL" id="BSXW01000129">
    <property type="protein sequence ID" value="GMF12703.1"/>
    <property type="molecule type" value="Genomic_DNA"/>
</dbReference>
<dbReference type="Proteomes" id="UP001165083">
    <property type="component" value="Unassembled WGS sequence"/>
</dbReference>
<accession>A0A9W6TGE6</accession>
<feature type="region of interest" description="Disordered" evidence="1">
    <location>
        <begin position="551"/>
        <end position="603"/>
    </location>
</feature>
<dbReference type="Gene3D" id="2.60.120.10">
    <property type="entry name" value="Jelly Rolls"/>
    <property type="match status" value="1"/>
</dbReference>
<evidence type="ECO:0000313" key="3">
    <source>
        <dbReference type="Proteomes" id="UP001165083"/>
    </source>
</evidence>
<feature type="compositionally biased region" description="Basic and acidic residues" evidence="1">
    <location>
        <begin position="561"/>
        <end position="573"/>
    </location>
</feature>
<name>A0A9W6TGE6_9STRA</name>
<dbReference type="AlphaFoldDB" id="A0A9W6TGE6"/>
<feature type="compositionally biased region" description="Polar residues" evidence="1">
    <location>
        <begin position="574"/>
        <end position="586"/>
    </location>
</feature>
<comment type="caution">
    <text evidence="2">The sequence shown here is derived from an EMBL/GenBank/DDBJ whole genome shotgun (WGS) entry which is preliminary data.</text>
</comment>
<protein>
    <submittedName>
        <fullName evidence="2">Unnamed protein product</fullName>
    </submittedName>
</protein>
<reference evidence="2" key="1">
    <citation type="submission" date="2023-04" db="EMBL/GenBank/DDBJ databases">
        <title>Phytophthora lilii NBRC 32176.</title>
        <authorList>
            <person name="Ichikawa N."/>
            <person name="Sato H."/>
            <person name="Tonouchi N."/>
        </authorList>
    </citation>
    <scope>NUCLEOTIDE SEQUENCE</scope>
    <source>
        <strain evidence="2">NBRC 32176</strain>
    </source>
</reference>
<evidence type="ECO:0000256" key="1">
    <source>
        <dbReference type="SAM" id="MobiDB-lite"/>
    </source>
</evidence>
<keyword evidence="3" id="KW-1185">Reference proteome</keyword>
<dbReference type="CDD" id="cd00038">
    <property type="entry name" value="CAP_ED"/>
    <property type="match status" value="1"/>
</dbReference>
<evidence type="ECO:0000313" key="2">
    <source>
        <dbReference type="EMBL" id="GMF12703.1"/>
    </source>
</evidence>
<dbReference type="OrthoDB" id="71860at2759"/>
<dbReference type="InterPro" id="IPR018490">
    <property type="entry name" value="cNMP-bd_dom_sf"/>
</dbReference>
<feature type="region of interest" description="Disordered" evidence="1">
    <location>
        <begin position="152"/>
        <end position="180"/>
    </location>
</feature>
<dbReference type="InterPro" id="IPR000595">
    <property type="entry name" value="cNMP-bd_dom"/>
</dbReference>
<proteinExistence type="predicted"/>
<feature type="compositionally biased region" description="Polar residues" evidence="1">
    <location>
        <begin position="152"/>
        <end position="161"/>
    </location>
</feature>